<evidence type="ECO:0000313" key="3">
    <source>
        <dbReference type="Proteomes" id="UP001057375"/>
    </source>
</evidence>
<name>A0ABQ5JYC2_9EUKA</name>
<feature type="non-terminal residue" evidence="2">
    <location>
        <position position="544"/>
    </location>
</feature>
<proteinExistence type="predicted"/>
<dbReference type="Proteomes" id="UP001057375">
    <property type="component" value="Unassembled WGS sequence"/>
</dbReference>
<dbReference type="EMBL" id="BQXS01012400">
    <property type="protein sequence ID" value="GKT22390.1"/>
    <property type="molecule type" value="Genomic_DNA"/>
</dbReference>
<evidence type="ECO:0000313" key="2">
    <source>
        <dbReference type="EMBL" id="GKT22390.1"/>
    </source>
</evidence>
<accession>A0ABQ5JYC2</accession>
<organism evidence="2 3">
    <name type="scientific">Aduncisulcus paluster</name>
    <dbReference type="NCBI Taxonomy" id="2918883"/>
    <lineage>
        <taxon>Eukaryota</taxon>
        <taxon>Metamonada</taxon>
        <taxon>Carpediemonas-like organisms</taxon>
        <taxon>Aduncisulcus</taxon>
    </lineage>
</organism>
<evidence type="ECO:0000256" key="1">
    <source>
        <dbReference type="SAM" id="MobiDB-lite"/>
    </source>
</evidence>
<feature type="compositionally biased region" description="Basic and acidic residues" evidence="1">
    <location>
        <begin position="41"/>
        <end position="50"/>
    </location>
</feature>
<protein>
    <submittedName>
        <fullName evidence="2">Uncharacterized protein</fullName>
    </submittedName>
</protein>
<sequence length="544" mass="60402">MNPSEAGEIISASVKKTSKSDTKRVKRSDKSSKSSVKRKNRSLDRDDLSEDSRVGAKSRLFVLKSDDCRPPRGEDFVHQLKDVTRDAIVEFCQKCLEAVNSDHTLVLQCLGSLIKDDVSSILSLLLPRLGGAGLAVTLDQITCYALEWKRLVKKHFSSKWIKIQRKRAATAFIRGRHTLSFSEKVMEDVDDLRRYGVTQSSDDPSKPVINSDDMKGAYAGYTIFIGVPILPTSSSSISFFQIPNSLIKKDLLSEKGERVFTKTIRRLRKRSDCGEIAVYSSKEVEVEKTDFYPLPPPPPPLYPSTMVVGVDPGRAALAGVAILSCSPSGTVSEQSSVISTIIPAPSRDATKKKISEEVNESENFDESEKSTSDGKDEEEKEEVTITTTKSVNNHAAHGGSRVKPLRGMKTMTSGEIQSDETLKLTVIDPGSASKPANGIFIEKLKSVGSEQFRAFFKCLKEFKTTYSNLYLLPFAQMMTPAVIKQVGYHVRETIVSSCTNQTYLWKMVDKAFMCPFTPDDVFNGFMRKARLIECECERTTITSD</sequence>
<feature type="compositionally biased region" description="Basic and acidic residues" evidence="1">
    <location>
        <begin position="18"/>
        <end position="32"/>
    </location>
</feature>
<keyword evidence="3" id="KW-1185">Reference proteome</keyword>
<reference evidence="2" key="1">
    <citation type="submission" date="2022-03" db="EMBL/GenBank/DDBJ databases">
        <title>Draft genome sequence of Aduncisulcus paluster, a free-living microaerophilic Fornicata.</title>
        <authorList>
            <person name="Yuyama I."/>
            <person name="Kume K."/>
            <person name="Tamura T."/>
            <person name="Inagaki Y."/>
            <person name="Hashimoto T."/>
        </authorList>
    </citation>
    <scope>NUCLEOTIDE SEQUENCE</scope>
    <source>
        <strain evidence="2">NY0171</strain>
    </source>
</reference>
<feature type="region of interest" description="Disordered" evidence="1">
    <location>
        <begin position="1"/>
        <end position="50"/>
    </location>
</feature>
<gene>
    <name evidence="2" type="ORF">ADUPG1_012104</name>
</gene>
<feature type="region of interest" description="Disordered" evidence="1">
    <location>
        <begin position="348"/>
        <end position="385"/>
    </location>
</feature>
<comment type="caution">
    <text evidence="2">The sequence shown here is derived from an EMBL/GenBank/DDBJ whole genome shotgun (WGS) entry which is preliminary data.</text>
</comment>